<sequence length="52" mass="6081">MENVEKEKMPMSGQEEERERSTRFGKNELQLLNLIAEIIVEIVMKDDDGNDK</sequence>
<proteinExistence type="predicted"/>
<gene>
    <name evidence="2" type="ORF">P0Y49_19005</name>
</gene>
<name>A0AAJ5W807_9SPHI</name>
<feature type="region of interest" description="Disordered" evidence="1">
    <location>
        <begin position="1"/>
        <end position="22"/>
    </location>
</feature>
<accession>A0AAJ5W807</accession>
<evidence type="ECO:0000313" key="2">
    <source>
        <dbReference type="EMBL" id="WEK18868.1"/>
    </source>
</evidence>
<protein>
    <submittedName>
        <fullName evidence="2">Uncharacterized protein</fullName>
    </submittedName>
</protein>
<dbReference type="EMBL" id="CP119313">
    <property type="protein sequence ID" value="WEK18868.1"/>
    <property type="molecule type" value="Genomic_DNA"/>
</dbReference>
<organism evidence="2 3">
    <name type="scientific">Candidatus Pedobacter colombiensis</name>
    <dbReference type="NCBI Taxonomy" id="3121371"/>
    <lineage>
        <taxon>Bacteria</taxon>
        <taxon>Pseudomonadati</taxon>
        <taxon>Bacteroidota</taxon>
        <taxon>Sphingobacteriia</taxon>
        <taxon>Sphingobacteriales</taxon>
        <taxon>Sphingobacteriaceae</taxon>
        <taxon>Pedobacter</taxon>
    </lineage>
</organism>
<evidence type="ECO:0000256" key="1">
    <source>
        <dbReference type="SAM" id="MobiDB-lite"/>
    </source>
</evidence>
<evidence type="ECO:0000313" key="3">
    <source>
        <dbReference type="Proteomes" id="UP001214530"/>
    </source>
</evidence>
<reference evidence="2" key="1">
    <citation type="submission" date="2023-03" db="EMBL/GenBank/DDBJ databases">
        <title>Andean soil-derived lignocellulolytic bacterial consortium as a source of novel taxa and putative plastic-active enzymes.</title>
        <authorList>
            <person name="Diaz-Garcia L."/>
            <person name="Chuvochina M."/>
            <person name="Feuerriegel G."/>
            <person name="Bunk B."/>
            <person name="Sproer C."/>
            <person name="Streit W.R."/>
            <person name="Rodriguez L.M."/>
            <person name="Overmann J."/>
            <person name="Jimenez D.J."/>
        </authorList>
    </citation>
    <scope>NUCLEOTIDE SEQUENCE</scope>
    <source>
        <strain evidence="2">MAG 3858</strain>
    </source>
</reference>
<dbReference type="Proteomes" id="UP001214530">
    <property type="component" value="Chromosome"/>
</dbReference>
<dbReference type="AlphaFoldDB" id="A0AAJ5W807"/>